<evidence type="ECO:0000256" key="1">
    <source>
        <dbReference type="SAM" id="MobiDB-lite"/>
    </source>
</evidence>
<dbReference type="Proteomes" id="UP000751190">
    <property type="component" value="Unassembled WGS sequence"/>
</dbReference>
<dbReference type="EMBL" id="JAGTXO010000001">
    <property type="protein sequence ID" value="KAG8470505.1"/>
    <property type="molecule type" value="Genomic_DNA"/>
</dbReference>
<keyword evidence="3" id="KW-1185">Reference proteome</keyword>
<organism evidence="2 3">
    <name type="scientific">Diacronema lutheri</name>
    <name type="common">Unicellular marine alga</name>
    <name type="synonym">Monochrysis lutheri</name>
    <dbReference type="NCBI Taxonomy" id="2081491"/>
    <lineage>
        <taxon>Eukaryota</taxon>
        <taxon>Haptista</taxon>
        <taxon>Haptophyta</taxon>
        <taxon>Pavlovophyceae</taxon>
        <taxon>Pavlovales</taxon>
        <taxon>Pavlovaceae</taxon>
        <taxon>Diacronema</taxon>
    </lineage>
</organism>
<accession>A0A8J5XYY0</accession>
<reference evidence="2" key="1">
    <citation type="submission" date="2021-05" db="EMBL/GenBank/DDBJ databases">
        <title>The genome of the haptophyte Pavlova lutheri (Diacronema luteri, Pavlovales) - a model for lipid biosynthesis in eukaryotic algae.</title>
        <authorList>
            <person name="Hulatt C.J."/>
            <person name="Posewitz M.C."/>
        </authorList>
    </citation>
    <scope>NUCLEOTIDE SEQUENCE</scope>
    <source>
        <strain evidence="2">NIVA-4/92</strain>
    </source>
</reference>
<gene>
    <name evidence="2" type="ORF">KFE25_008926</name>
</gene>
<comment type="caution">
    <text evidence="2">The sequence shown here is derived from an EMBL/GenBank/DDBJ whole genome shotgun (WGS) entry which is preliminary data.</text>
</comment>
<name>A0A8J5XYY0_DIALT</name>
<sequence>MVCARVDCAAADQRATRDFWGTAVPRLAPALRAAAHTLFAAGELSARPFERIFLPVTEQEVRIGMRAQPANVGVGACFAHAIVDLSEAFLHARLAAELAALARADDALLEAKAEAHCALAHERATLFIEREVEIARMLAHAFAGSGALVVTAPSGAGRSAPLAIAWAQLAAAPAAGGAIAAARHRAILIDTLLDDTSPRRAPRARRAAERRSARRCGRREASARTRAAGRLLALEQLVREQTPTLLDAFLAARAPSVPLAQRAGLLDGAAREPRPICSSASGSRTARCSKLDADDDRSVRLLVRYGAAASSGAPARDAAAVQRALHGAARELRNRFGAPFDAGDWPLLDAWLTDIDLVLVVLGSV</sequence>
<proteinExistence type="predicted"/>
<protein>
    <submittedName>
        <fullName evidence="2">Uncharacterized protein</fullName>
    </submittedName>
</protein>
<dbReference type="AlphaFoldDB" id="A0A8J5XYY0"/>
<evidence type="ECO:0000313" key="3">
    <source>
        <dbReference type="Proteomes" id="UP000751190"/>
    </source>
</evidence>
<feature type="region of interest" description="Disordered" evidence="1">
    <location>
        <begin position="199"/>
        <end position="222"/>
    </location>
</feature>
<evidence type="ECO:0000313" key="2">
    <source>
        <dbReference type="EMBL" id="KAG8470505.1"/>
    </source>
</evidence>